<dbReference type="EMBL" id="BQNB010011407">
    <property type="protein sequence ID" value="GJS90170.1"/>
    <property type="molecule type" value="Genomic_DNA"/>
</dbReference>
<name>A0ABQ4ZJT5_9ASTR</name>
<reference evidence="1" key="1">
    <citation type="journal article" date="2022" name="Int. J. Mol. Sci.">
        <title>Draft Genome of Tanacetum Coccineum: Genomic Comparison of Closely Related Tanacetum-Family Plants.</title>
        <authorList>
            <person name="Yamashiro T."/>
            <person name="Shiraishi A."/>
            <person name="Nakayama K."/>
            <person name="Satake H."/>
        </authorList>
    </citation>
    <scope>NUCLEOTIDE SEQUENCE</scope>
</reference>
<protein>
    <submittedName>
        <fullName evidence="1">Uncharacterized protein</fullName>
    </submittedName>
</protein>
<evidence type="ECO:0000313" key="2">
    <source>
        <dbReference type="Proteomes" id="UP001151760"/>
    </source>
</evidence>
<dbReference type="Proteomes" id="UP001151760">
    <property type="component" value="Unassembled WGS sequence"/>
</dbReference>
<sequence>MASDSSSSQLPQLAPSSKVNFKCKEGIIAYNNVVALLEHPNILYHPIQVDDATKKITFSLSTFDKPLSFTHDDFISVIGLNYSKSYVSLPEKEIVRASLATLGLVDKDKPSGSEGRKLHSDHLTLLKPYTISAASFKKPLAFEVALTSHMLKAAKVLNVPEKSLILPSEEVNADDTTDKFLSGTNV</sequence>
<comment type="caution">
    <text evidence="1">The sequence shown here is derived from an EMBL/GenBank/DDBJ whole genome shotgun (WGS) entry which is preliminary data.</text>
</comment>
<accession>A0ABQ4ZJT5</accession>
<gene>
    <name evidence="1" type="ORF">Tco_0772806</name>
</gene>
<reference evidence="1" key="2">
    <citation type="submission" date="2022-01" db="EMBL/GenBank/DDBJ databases">
        <authorList>
            <person name="Yamashiro T."/>
            <person name="Shiraishi A."/>
            <person name="Satake H."/>
            <person name="Nakayama K."/>
        </authorList>
    </citation>
    <scope>NUCLEOTIDE SEQUENCE</scope>
</reference>
<keyword evidence="2" id="KW-1185">Reference proteome</keyword>
<evidence type="ECO:0000313" key="1">
    <source>
        <dbReference type="EMBL" id="GJS90170.1"/>
    </source>
</evidence>
<proteinExistence type="predicted"/>
<organism evidence="1 2">
    <name type="scientific">Tanacetum coccineum</name>
    <dbReference type="NCBI Taxonomy" id="301880"/>
    <lineage>
        <taxon>Eukaryota</taxon>
        <taxon>Viridiplantae</taxon>
        <taxon>Streptophyta</taxon>
        <taxon>Embryophyta</taxon>
        <taxon>Tracheophyta</taxon>
        <taxon>Spermatophyta</taxon>
        <taxon>Magnoliopsida</taxon>
        <taxon>eudicotyledons</taxon>
        <taxon>Gunneridae</taxon>
        <taxon>Pentapetalae</taxon>
        <taxon>asterids</taxon>
        <taxon>campanulids</taxon>
        <taxon>Asterales</taxon>
        <taxon>Asteraceae</taxon>
        <taxon>Asteroideae</taxon>
        <taxon>Anthemideae</taxon>
        <taxon>Anthemidinae</taxon>
        <taxon>Tanacetum</taxon>
    </lineage>
</organism>